<proteinExistence type="inferred from homology"/>
<feature type="binding site" evidence="7">
    <location>
        <position position="33"/>
    </location>
    <ligand>
        <name>glyoxylate</name>
        <dbReference type="ChEBI" id="CHEBI:36655"/>
    </ligand>
</feature>
<feature type="domain" description="FMN hydroxy acid dehydrogenase" evidence="8">
    <location>
        <begin position="7"/>
        <end position="362"/>
    </location>
</feature>
<reference evidence="9" key="1">
    <citation type="submission" date="2021-01" db="EMBL/GenBank/DDBJ databases">
        <title>Modified the classification status of verrucomicrobia.</title>
        <authorList>
            <person name="Feng X."/>
        </authorList>
    </citation>
    <scope>NUCLEOTIDE SEQUENCE</scope>
    <source>
        <strain evidence="9">KCTC 22041</strain>
    </source>
</reference>
<accession>A0A934S6V3</accession>
<dbReference type="InterPro" id="IPR000262">
    <property type="entry name" value="FMN-dep_DH"/>
</dbReference>
<feature type="binding site" evidence="7">
    <location>
        <position position="115"/>
    </location>
    <ligand>
        <name>FMN</name>
        <dbReference type="ChEBI" id="CHEBI:58210"/>
    </ligand>
</feature>
<dbReference type="PIRSF" id="PIRSF000138">
    <property type="entry name" value="Al-hdrx_acd_dh"/>
    <property type="match status" value="1"/>
</dbReference>
<feature type="binding site" evidence="7">
    <location>
        <position position="173"/>
    </location>
    <ligand>
        <name>glyoxylate</name>
        <dbReference type="ChEBI" id="CHEBI:36655"/>
    </ligand>
</feature>
<feature type="binding site" evidence="7">
    <location>
        <position position="138"/>
    </location>
    <ligand>
        <name>glyoxylate</name>
        <dbReference type="ChEBI" id="CHEBI:36655"/>
    </ligand>
</feature>
<gene>
    <name evidence="9" type="ORF">JIN85_15060</name>
</gene>
<dbReference type="GO" id="GO:0010181">
    <property type="term" value="F:FMN binding"/>
    <property type="evidence" value="ECO:0007669"/>
    <property type="project" value="InterPro"/>
</dbReference>
<dbReference type="PANTHER" id="PTHR10578:SF107">
    <property type="entry name" value="2-HYDROXYACID OXIDASE 1"/>
    <property type="match status" value="1"/>
</dbReference>
<dbReference type="InterPro" id="IPR037396">
    <property type="entry name" value="FMN_HAD"/>
</dbReference>
<evidence type="ECO:0000256" key="2">
    <source>
        <dbReference type="ARBA" id="ARBA00022630"/>
    </source>
</evidence>
<feature type="binding site" evidence="7">
    <location>
        <begin position="311"/>
        <end position="312"/>
    </location>
    <ligand>
        <name>FMN</name>
        <dbReference type="ChEBI" id="CHEBI:58210"/>
    </ligand>
</feature>
<evidence type="ECO:0000256" key="1">
    <source>
        <dbReference type="ARBA" id="ARBA00001917"/>
    </source>
</evidence>
<dbReference type="Gene3D" id="3.20.20.70">
    <property type="entry name" value="Aldolase class I"/>
    <property type="match status" value="1"/>
</dbReference>
<evidence type="ECO:0000256" key="3">
    <source>
        <dbReference type="ARBA" id="ARBA00022643"/>
    </source>
</evidence>
<evidence type="ECO:0000256" key="6">
    <source>
        <dbReference type="PIRSR" id="PIRSR000138-1"/>
    </source>
</evidence>
<comment type="caution">
    <text evidence="9">The sequence shown here is derived from an EMBL/GenBank/DDBJ whole genome shotgun (WGS) entry which is preliminary data.</text>
</comment>
<feature type="active site" description="Proton acceptor" evidence="6">
    <location>
        <position position="257"/>
    </location>
</feature>
<keyword evidence="4" id="KW-0560">Oxidoreductase</keyword>
<dbReference type="AlphaFoldDB" id="A0A934S6V3"/>
<dbReference type="CDD" id="cd02809">
    <property type="entry name" value="alpha_hydroxyacid_oxid_FMN"/>
    <property type="match status" value="1"/>
</dbReference>
<dbReference type="PROSITE" id="PS51349">
    <property type="entry name" value="FMN_HYDROXY_ACID_DH_2"/>
    <property type="match status" value="1"/>
</dbReference>
<dbReference type="GO" id="GO:0016614">
    <property type="term" value="F:oxidoreductase activity, acting on CH-OH group of donors"/>
    <property type="evidence" value="ECO:0007669"/>
    <property type="project" value="UniProtKB-ARBA"/>
</dbReference>
<comment type="cofactor">
    <cofactor evidence="1">
        <name>FMN</name>
        <dbReference type="ChEBI" id="CHEBI:58210"/>
    </cofactor>
</comment>
<evidence type="ECO:0000313" key="10">
    <source>
        <dbReference type="Proteomes" id="UP000603141"/>
    </source>
</evidence>
<dbReference type="SUPFAM" id="SSF51395">
    <property type="entry name" value="FMN-linked oxidoreductases"/>
    <property type="match status" value="1"/>
</dbReference>
<evidence type="ECO:0000256" key="7">
    <source>
        <dbReference type="PIRSR" id="PIRSR000138-2"/>
    </source>
</evidence>
<dbReference type="Pfam" id="PF01070">
    <property type="entry name" value="FMN_dh"/>
    <property type="match status" value="1"/>
</dbReference>
<feature type="binding site" evidence="7">
    <location>
        <position position="233"/>
    </location>
    <ligand>
        <name>FMN</name>
        <dbReference type="ChEBI" id="CHEBI:58210"/>
    </ligand>
</feature>
<feature type="binding site" evidence="7">
    <location>
        <begin position="86"/>
        <end position="88"/>
    </location>
    <ligand>
        <name>FMN</name>
        <dbReference type="ChEBI" id="CHEBI:58210"/>
    </ligand>
</feature>
<feature type="binding site" evidence="7">
    <location>
        <position position="260"/>
    </location>
    <ligand>
        <name>glyoxylate</name>
        <dbReference type="ChEBI" id="CHEBI:36655"/>
    </ligand>
</feature>
<feature type="binding site" evidence="7">
    <location>
        <begin position="288"/>
        <end position="292"/>
    </location>
    <ligand>
        <name>FMN</name>
        <dbReference type="ChEBI" id="CHEBI:58210"/>
    </ligand>
</feature>
<dbReference type="InterPro" id="IPR013785">
    <property type="entry name" value="Aldolase_TIM"/>
</dbReference>
<protein>
    <submittedName>
        <fullName evidence="9">Alpha-hydroxy-acid oxidizing protein</fullName>
    </submittedName>
</protein>
<dbReference type="InterPro" id="IPR012133">
    <property type="entry name" value="Alpha-hydoxy_acid_DH_FMN"/>
</dbReference>
<keyword evidence="2 7" id="KW-0285">Flavoprotein</keyword>
<evidence type="ECO:0000259" key="8">
    <source>
        <dbReference type="PROSITE" id="PS51349"/>
    </source>
</evidence>
<dbReference type="FunFam" id="3.20.20.70:FF:000029">
    <property type="entry name" value="L-lactate dehydrogenase"/>
    <property type="match status" value="1"/>
</dbReference>
<comment type="similarity">
    <text evidence="5">Belongs to the FMN-dependent alpha-hydroxy acid dehydrogenase family.</text>
</comment>
<evidence type="ECO:0000313" key="9">
    <source>
        <dbReference type="EMBL" id="MBK1883736.1"/>
    </source>
</evidence>
<keyword evidence="3 7" id="KW-0288">FMN</keyword>
<feature type="binding site" evidence="7">
    <location>
        <position position="136"/>
    </location>
    <ligand>
        <name>FMN</name>
        <dbReference type="ChEBI" id="CHEBI:58210"/>
    </ligand>
</feature>
<name>A0A934S6V3_9BACT</name>
<sequence>MEKPLTQIPPHVVSLSDYEALAQSRVESGAWAYISGGAGDELTLRENVDAFRRLQITPRVFKDMAGGSTSVDMLGRRWIHPILVAPMAFHQLMHPDGEIGTVLGAAAMETPVVVSTQSGISLEEIAKRAMSPLWFQLYIQPDRQFTSDLVRRAEAAGYEALVVTADAPLSGLRNREQRAGFRLPDGISPVNLKGMASLPPEDRVFGGALVQNAPTWKDLQWLQGQTRLPVLVKGILNPEDARIAMDQGVGGIVVSNHGGRTLDGLPAAIEVLPEVVDAVSGHIPVLLDGGIRRGTDIFKALALGATAVMVGRPVLYGLAAAGAVGVGHVLKILRTELEMAMVLAGTATISEINRSALRRGSV</sequence>
<evidence type="ECO:0000256" key="4">
    <source>
        <dbReference type="ARBA" id="ARBA00023002"/>
    </source>
</evidence>
<dbReference type="EMBL" id="JAENIJ010000026">
    <property type="protein sequence ID" value="MBK1883736.1"/>
    <property type="molecule type" value="Genomic_DNA"/>
</dbReference>
<feature type="binding site" evidence="7">
    <location>
        <position position="164"/>
    </location>
    <ligand>
        <name>FMN</name>
        <dbReference type="ChEBI" id="CHEBI:58210"/>
    </ligand>
</feature>
<evidence type="ECO:0000256" key="5">
    <source>
        <dbReference type="ARBA" id="ARBA00024042"/>
    </source>
</evidence>
<organism evidence="9 10">
    <name type="scientific">Luteolibacter pohnpeiensis</name>
    <dbReference type="NCBI Taxonomy" id="454153"/>
    <lineage>
        <taxon>Bacteria</taxon>
        <taxon>Pseudomonadati</taxon>
        <taxon>Verrucomicrobiota</taxon>
        <taxon>Verrucomicrobiia</taxon>
        <taxon>Verrucomicrobiales</taxon>
        <taxon>Verrucomicrobiaceae</taxon>
        <taxon>Luteolibacter</taxon>
    </lineage>
</organism>
<feature type="binding site" evidence="7">
    <location>
        <position position="257"/>
    </location>
    <ligand>
        <name>glyoxylate</name>
        <dbReference type="ChEBI" id="CHEBI:36655"/>
    </ligand>
</feature>
<dbReference type="Proteomes" id="UP000603141">
    <property type="component" value="Unassembled WGS sequence"/>
</dbReference>
<feature type="binding site" evidence="7">
    <location>
        <position position="255"/>
    </location>
    <ligand>
        <name>FMN</name>
        <dbReference type="ChEBI" id="CHEBI:58210"/>
    </ligand>
</feature>
<keyword evidence="10" id="KW-1185">Reference proteome</keyword>
<dbReference type="PANTHER" id="PTHR10578">
    <property type="entry name" value="S -2-HYDROXY-ACID OXIDASE-RELATED"/>
    <property type="match status" value="1"/>
</dbReference>